<dbReference type="EMBL" id="JRES01001278">
    <property type="protein sequence ID" value="KNC24009.1"/>
    <property type="molecule type" value="Genomic_DNA"/>
</dbReference>
<protein>
    <submittedName>
        <fullName evidence="2">Uncharacterized protein</fullName>
    </submittedName>
</protein>
<organism evidence="2 3">
    <name type="scientific">Lucilia cuprina</name>
    <name type="common">Green bottle fly</name>
    <name type="synonym">Australian sheep blowfly</name>
    <dbReference type="NCBI Taxonomy" id="7375"/>
    <lineage>
        <taxon>Eukaryota</taxon>
        <taxon>Metazoa</taxon>
        <taxon>Ecdysozoa</taxon>
        <taxon>Arthropoda</taxon>
        <taxon>Hexapoda</taxon>
        <taxon>Insecta</taxon>
        <taxon>Pterygota</taxon>
        <taxon>Neoptera</taxon>
        <taxon>Endopterygota</taxon>
        <taxon>Diptera</taxon>
        <taxon>Brachycera</taxon>
        <taxon>Muscomorpha</taxon>
        <taxon>Oestroidea</taxon>
        <taxon>Calliphoridae</taxon>
        <taxon>Luciliinae</taxon>
        <taxon>Lucilia</taxon>
    </lineage>
</organism>
<sequence>MHALHGDLRRVPINWNSLALGKMDCICTGSSAVPLSCRQVTLLSSVLVNLQILFSYVFSFTFWSAFIICFTAVVVDVADVMNNNKKQNYKNKVKAHCHRILDTVRPDNIRFVVILCSWAAIKVDIFSASLLQASICMRVGVLVRGTMATNIPTSMVRKPVS</sequence>
<evidence type="ECO:0000313" key="2">
    <source>
        <dbReference type="EMBL" id="KNC24009.1"/>
    </source>
</evidence>
<name>A0A0L0BXL4_LUCCU</name>
<feature type="transmembrane region" description="Helical" evidence="1">
    <location>
        <begin position="53"/>
        <end position="78"/>
    </location>
</feature>
<dbReference type="Proteomes" id="UP000037069">
    <property type="component" value="Unassembled WGS sequence"/>
</dbReference>
<keyword evidence="1" id="KW-1133">Transmembrane helix</keyword>
<keyword evidence="1" id="KW-0472">Membrane</keyword>
<comment type="caution">
    <text evidence="2">The sequence shown here is derived from an EMBL/GenBank/DDBJ whole genome shotgun (WGS) entry which is preliminary data.</text>
</comment>
<evidence type="ECO:0000256" key="1">
    <source>
        <dbReference type="SAM" id="Phobius"/>
    </source>
</evidence>
<keyword evidence="3" id="KW-1185">Reference proteome</keyword>
<reference evidence="2 3" key="1">
    <citation type="journal article" date="2015" name="Nat. Commun.">
        <title>Lucilia cuprina genome unlocks parasitic fly biology to underpin future interventions.</title>
        <authorList>
            <person name="Anstead C.A."/>
            <person name="Korhonen P.K."/>
            <person name="Young N.D."/>
            <person name="Hall R.S."/>
            <person name="Jex A.R."/>
            <person name="Murali S.C."/>
            <person name="Hughes D.S."/>
            <person name="Lee S.F."/>
            <person name="Perry T."/>
            <person name="Stroehlein A.J."/>
            <person name="Ansell B.R."/>
            <person name="Breugelmans B."/>
            <person name="Hofmann A."/>
            <person name="Qu J."/>
            <person name="Dugan S."/>
            <person name="Lee S.L."/>
            <person name="Chao H."/>
            <person name="Dinh H."/>
            <person name="Han Y."/>
            <person name="Doddapaneni H.V."/>
            <person name="Worley K.C."/>
            <person name="Muzny D.M."/>
            <person name="Ioannidis P."/>
            <person name="Waterhouse R.M."/>
            <person name="Zdobnov E.M."/>
            <person name="James P.J."/>
            <person name="Bagnall N.H."/>
            <person name="Kotze A.C."/>
            <person name="Gibbs R.A."/>
            <person name="Richards S."/>
            <person name="Batterham P."/>
            <person name="Gasser R.B."/>
        </authorList>
    </citation>
    <scope>NUCLEOTIDE SEQUENCE [LARGE SCALE GENOMIC DNA]</scope>
    <source>
        <strain evidence="2 3">LS</strain>
        <tissue evidence="2">Full body</tissue>
    </source>
</reference>
<dbReference type="AlphaFoldDB" id="A0A0L0BXL4"/>
<keyword evidence="1" id="KW-0812">Transmembrane</keyword>
<evidence type="ECO:0000313" key="3">
    <source>
        <dbReference type="Proteomes" id="UP000037069"/>
    </source>
</evidence>
<gene>
    <name evidence="2" type="ORF">FF38_11610</name>
</gene>
<proteinExistence type="predicted"/>
<accession>A0A0L0BXL4</accession>